<name>A0A521BQQ0_9SPHI</name>
<dbReference type="AlphaFoldDB" id="A0A521BQQ0"/>
<evidence type="ECO:0000313" key="7">
    <source>
        <dbReference type="Proteomes" id="UP000315971"/>
    </source>
</evidence>
<accession>A0A521BQQ0</accession>
<feature type="transmembrane region" description="Helical" evidence="5">
    <location>
        <begin position="92"/>
        <end position="114"/>
    </location>
</feature>
<feature type="transmembrane region" description="Helical" evidence="5">
    <location>
        <begin position="55"/>
        <end position="72"/>
    </location>
</feature>
<protein>
    <submittedName>
        <fullName evidence="6">Sodium/proton antiporter, CPA1 family</fullName>
    </submittedName>
</protein>
<feature type="transmembrane region" description="Helical" evidence="5">
    <location>
        <begin position="365"/>
        <end position="383"/>
    </location>
</feature>
<keyword evidence="7" id="KW-1185">Reference proteome</keyword>
<dbReference type="GO" id="GO:0006811">
    <property type="term" value="P:monoatomic ion transport"/>
    <property type="evidence" value="ECO:0007669"/>
    <property type="project" value="UniProtKB-KW"/>
</dbReference>
<feature type="transmembrane region" description="Helical" evidence="5">
    <location>
        <begin position="121"/>
        <end position="138"/>
    </location>
</feature>
<dbReference type="InterPro" id="IPR038770">
    <property type="entry name" value="Na+/solute_symporter_sf"/>
</dbReference>
<dbReference type="OrthoDB" id="643057at2"/>
<evidence type="ECO:0000256" key="2">
    <source>
        <dbReference type="ARBA" id="ARBA00022448"/>
    </source>
</evidence>
<comment type="subcellular location">
    <subcellularLocation>
        <location evidence="1">Cell membrane</location>
        <topology evidence="1">Multi-pass membrane protein</topology>
    </subcellularLocation>
</comment>
<evidence type="ECO:0000256" key="4">
    <source>
        <dbReference type="ARBA" id="ARBA00023065"/>
    </source>
</evidence>
<keyword evidence="5" id="KW-0472">Membrane</keyword>
<feature type="transmembrane region" description="Helical" evidence="5">
    <location>
        <begin position="336"/>
        <end position="359"/>
    </location>
</feature>
<dbReference type="PANTHER" id="PTHR32507:SF0">
    <property type="entry name" value="NA(+)_H(+) ANTIPORTER 2-RELATED"/>
    <property type="match status" value="1"/>
</dbReference>
<feature type="transmembrane region" description="Helical" evidence="5">
    <location>
        <begin position="217"/>
        <end position="246"/>
    </location>
</feature>
<dbReference type="Gene3D" id="1.20.1530.20">
    <property type="match status" value="1"/>
</dbReference>
<feature type="transmembrane region" description="Helical" evidence="5">
    <location>
        <begin position="183"/>
        <end position="205"/>
    </location>
</feature>
<dbReference type="GO" id="GO:0015297">
    <property type="term" value="F:antiporter activity"/>
    <property type="evidence" value="ECO:0007669"/>
    <property type="project" value="UniProtKB-KW"/>
</dbReference>
<reference evidence="6 7" key="1">
    <citation type="submission" date="2017-05" db="EMBL/GenBank/DDBJ databases">
        <authorList>
            <person name="Varghese N."/>
            <person name="Submissions S."/>
        </authorList>
    </citation>
    <scope>NUCLEOTIDE SEQUENCE [LARGE SCALE GENOMIC DNA]</scope>
    <source>
        <strain evidence="6 7">DSM 21342</strain>
    </source>
</reference>
<keyword evidence="5" id="KW-1133">Transmembrane helix</keyword>
<dbReference type="Proteomes" id="UP000315971">
    <property type="component" value="Unassembled WGS sequence"/>
</dbReference>
<organism evidence="6 7">
    <name type="scientific">Solitalea koreensis</name>
    <dbReference type="NCBI Taxonomy" id="543615"/>
    <lineage>
        <taxon>Bacteria</taxon>
        <taxon>Pseudomonadati</taxon>
        <taxon>Bacteroidota</taxon>
        <taxon>Sphingobacteriia</taxon>
        <taxon>Sphingobacteriales</taxon>
        <taxon>Sphingobacteriaceae</taxon>
        <taxon>Solitalea</taxon>
    </lineage>
</organism>
<keyword evidence="3" id="KW-0050">Antiport</keyword>
<dbReference type="EMBL" id="FXSZ01000002">
    <property type="protein sequence ID" value="SMO49488.1"/>
    <property type="molecule type" value="Genomic_DNA"/>
</dbReference>
<evidence type="ECO:0000256" key="5">
    <source>
        <dbReference type="SAM" id="Phobius"/>
    </source>
</evidence>
<feature type="transmembrane region" description="Helical" evidence="5">
    <location>
        <begin position="276"/>
        <end position="295"/>
    </location>
</feature>
<feature type="transmembrane region" description="Helical" evidence="5">
    <location>
        <begin position="307"/>
        <end position="324"/>
    </location>
</feature>
<evidence type="ECO:0000313" key="6">
    <source>
        <dbReference type="EMBL" id="SMO49488.1"/>
    </source>
</evidence>
<gene>
    <name evidence="6" type="ORF">SAMN06265350_102455</name>
</gene>
<keyword evidence="2" id="KW-0813">Transport</keyword>
<keyword evidence="4" id="KW-0406">Ion transport</keyword>
<keyword evidence="5" id="KW-0812">Transmembrane</keyword>
<dbReference type="PANTHER" id="PTHR32507">
    <property type="entry name" value="NA(+)/H(+) ANTIPORTER 1"/>
    <property type="match status" value="1"/>
</dbReference>
<proteinExistence type="predicted"/>
<evidence type="ECO:0000256" key="3">
    <source>
        <dbReference type="ARBA" id="ARBA00022449"/>
    </source>
</evidence>
<feature type="transmembrane region" description="Helical" evidence="5">
    <location>
        <begin position="150"/>
        <end position="171"/>
    </location>
</feature>
<evidence type="ECO:0000256" key="1">
    <source>
        <dbReference type="ARBA" id="ARBA00004651"/>
    </source>
</evidence>
<sequence>MTTQIILTICALLLVAYFFEITSSRTKIPSVILLLLLGWGAKQTSMLLKLQIPDLSTLLPIFGTIGLILIVLEGSLELELKKEKRSFIEKSFFVAFIPMCALAFLSAFLFNFFGDFSFKKSLINVIPLCIISSAIAIPSVKNLSTSNKEFVIYESSMSDILGVLFFDFMVLNEAIELKSFGHFALNLLVIFVISFIATIILSYLLRKIDHHIKFAPIIILVVLIYTLSKIYHLPGLIFILLFGLFIGNIDELKDQKLIKLLQAEKLDKEVQRFKDILIEGTFLIRSFFFILFGYLINTAEIINTETLGLAIAITGGIFLFRFILLKASKLPLKPLLFIAPRGLITILLFFAIPSAQVISLVNKSLVIQIIILTAVVMMIGLMINKNEKINSLQVAKNKDSVDSNSSTL</sequence>
<dbReference type="GO" id="GO:0005886">
    <property type="term" value="C:plasma membrane"/>
    <property type="evidence" value="ECO:0007669"/>
    <property type="project" value="UniProtKB-SubCell"/>
</dbReference>